<sequence length="87" mass="10764">MRLYYDNNKVVEAIPLGSKGVPSFSQRQGRNWTFEIRKIDGKEYKFYFDFTWGKCFYFRYKGRWYRLRFVGQKNIFDVKEFFTKGRL</sequence>
<proteinExistence type="predicted"/>
<name>A0A7C0Y5Q6_DESA2</name>
<organism evidence="1">
    <name type="scientific">Desulfofervidus auxilii</name>
    <dbReference type="NCBI Taxonomy" id="1621989"/>
    <lineage>
        <taxon>Bacteria</taxon>
        <taxon>Pseudomonadati</taxon>
        <taxon>Thermodesulfobacteriota</taxon>
        <taxon>Candidatus Desulfofervidia</taxon>
        <taxon>Candidatus Desulfofervidales</taxon>
        <taxon>Candidatus Desulfofervidaceae</taxon>
        <taxon>Candidatus Desulfofervidus</taxon>
    </lineage>
</organism>
<protein>
    <submittedName>
        <fullName evidence="1">Uncharacterized protein</fullName>
    </submittedName>
</protein>
<dbReference type="Proteomes" id="UP000886289">
    <property type="component" value="Unassembled WGS sequence"/>
</dbReference>
<gene>
    <name evidence="1" type="ORF">ENG63_06590</name>
</gene>
<comment type="caution">
    <text evidence="1">The sequence shown here is derived from an EMBL/GenBank/DDBJ whole genome shotgun (WGS) entry which is preliminary data.</text>
</comment>
<accession>A0A7C0Y5Q6</accession>
<evidence type="ECO:0000313" key="1">
    <source>
        <dbReference type="EMBL" id="HDD44508.1"/>
    </source>
</evidence>
<dbReference type="AlphaFoldDB" id="A0A7C0Y5Q6"/>
<dbReference type="EMBL" id="DRBS01000250">
    <property type="protein sequence ID" value="HDD44508.1"/>
    <property type="molecule type" value="Genomic_DNA"/>
</dbReference>
<reference evidence="1" key="1">
    <citation type="journal article" date="2020" name="mSystems">
        <title>Genome- and Community-Level Interaction Insights into Carbon Utilization and Element Cycling Functions of Hydrothermarchaeota in Hydrothermal Sediment.</title>
        <authorList>
            <person name="Zhou Z."/>
            <person name="Liu Y."/>
            <person name="Xu W."/>
            <person name="Pan J."/>
            <person name="Luo Z.H."/>
            <person name="Li M."/>
        </authorList>
    </citation>
    <scope>NUCLEOTIDE SEQUENCE [LARGE SCALE GENOMIC DNA]</scope>
    <source>
        <strain evidence="1">HyVt-233</strain>
    </source>
</reference>